<dbReference type="InterPro" id="IPR023753">
    <property type="entry name" value="FAD/NAD-binding_dom"/>
</dbReference>
<name>A0A060UUF5_9PROT</name>
<dbReference type="EMBL" id="CP059488">
    <property type="protein sequence ID" value="QQD73462.1"/>
    <property type="molecule type" value="Genomic_DNA"/>
</dbReference>
<dbReference type="EMBL" id="MASQ01000062">
    <property type="protein sequence ID" value="OCB03529.1"/>
    <property type="molecule type" value="Genomic_DNA"/>
</dbReference>
<dbReference type="Proteomes" id="UP000093129">
    <property type="component" value="Unassembled WGS sequence"/>
</dbReference>
<dbReference type="Proteomes" id="UP000193925">
    <property type="component" value="Chromosome AFERRI"/>
</dbReference>
<dbReference type="EMBL" id="CCCS020000057">
    <property type="protein sequence ID" value="CDQ12015.1"/>
    <property type="molecule type" value="Genomic_DNA"/>
</dbReference>
<evidence type="ECO:0000313" key="6">
    <source>
        <dbReference type="EMBL" id="SMH65571.1"/>
    </source>
</evidence>
<evidence type="ECO:0000313" key="4">
    <source>
        <dbReference type="EMBL" id="OCB03529.1"/>
    </source>
</evidence>
<dbReference type="PRINTS" id="PR00411">
    <property type="entry name" value="PNDRDTASEI"/>
</dbReference>
<dbReference type="GO" id="GO:0016491">
    <property type="term" value="F:oxidoreductase activity"/>
    <property type="evidence" value="ECO:0007669"/>
    <property type="project" value="UniProtKB-KW"/>
</dbReference>
<sequence length="351" mass="37686">MSAQDTVLVVGAGPAGLSAAATIASMGKKAVIVEREDILGGAPIISGYAKLVPSGEWAKDAIGRMVSRVEGDGNVSIHKSAKVTQVAGEAGNFTATLSNGDKVEAGAIILGTGFTHFDSINKPEWGFGTYEDVLTTTQMEQMVTAGQIRCPSDGRVPERVAILLCVGSRDRQIGREWCSKICCTVSTNLAMEIKEISPSTDVFIYYMDIRTFGLYEDKFYWKSQEEYKTKFVKARIAEVTMSPDGRLLVKGEDTLVKRPIVIPMDLVVHAIGMDPNTLNPEIAKTFGIGLEKHGFIDRAEQYTNSQGTTRKGIYVCGAATGPEDIDTSIAQGQSAGARAVADLYGQQKIAS</sequence>
<dbReference type="Proteomes" id="UP000595420">
    <property type="component" value="Chromosome"/>
</dbReference>
<proteinExistence type="predicted"/>
<protein>
    <submittedName>
        <fullName evidence="5">CoB--CoM heterodisulfide reductase iron-sulfur subunit A family protein</fullName>
    </submittedName>
    <submittedName>
        <fullName evidence="3 4">Pyridine nucleotide-disulfide oxidoreductase</fullName>
    </submittedName>
    <submittedName>
        <fullName evidence="6">Heterodisulfide reductase flavoprotein subunit A</fullName>
    </submittedName>
</protein>
<reference evidence="6 8" key="4">
    <citation type="submission" date="2017-03" db="EMBL/GenBank/DDBJ databases">
        <authorList>
            <person name="Regsiter A."/>
            <person name="William W."/>
        </authorList>
    </citation>
    <scope>NUCLEOTIDE SEQUENCE [LARGE SCALE GENOMIC DNA]</scope>
    <source>
        <strain evidence="6">PRJEB5721</strain>
    </source>
</reference>
<gene>
    <name evidence="6" type="primary">hdrA</name>
    <name evidence="6" type="ORF">AFERRI_20353</name>
    <name evidence="3" type="ORF">AFERRI_600241</name>
    <name evidence="4" type="ORF">BBC27_07335</name>
    <name evidence="5" type="ORF">H2515_04045</name>
</gene>
<dbReference type="AlphaFoldDB" id="A0A060UUF5"/>
<reference evidence="3" key="2">
    <citation type="submission" date="2014-07" db="EMBL/GenBank/DDBJ databases">
        <title>Initial genome analysis of the psychrotolerant acidophile Acidithiobacillus ferrivorans CF27: insights into iron and sulfur oxidation pathways and into biofilm formation.</title>
        <authorList>
            <person name="Talla E."/>
            <person name="Hedrich S."/>
            <person name="Mangenot S."/>
            <person name="Ji B."/>
            <person name="Johnson D.B."/>
            <person name="Barbe V."/>
            <person name="Bonnefoy V."/>
        </authorList>
    </citation>
    <scope>NUCLEOTIDE SEQUENCE [LARGE SCALE GENOMIC DNA]</scope>
    <source>
        <strain evidence="3">CF27</strain>
    </source>
</reference>
<evidence type="ECO:0000313" key="3">
    <source>
        <dbReference type="EMBL" id="CDQ12015.1"/>
    </source>
</evidence>
<keyword evidence="8" id="KW-1185">Reference proteome</keyword>
<dbReference type="InterPro" id="IPR036188">
    <property type="entry name" value="FAD/NAD-bd_sf"/>
</dbReference>
<dbReference type="OrthoDB" id="9800445at2"/>
<dbReference type="InterPro" id="IPR051691">
    <property type="entry name" value="Metab_Enz_Cyan_OpOx_G3PDH"/>
</dbReference>
<reference evidence="5 9" key="5">
    <citation type="submission" date="2020-07" db="EMBL/GenBank/DDBJ databases">
        <title>Complete genome sequence analysis of Acidithiobacillus ferrivorans XJFY6S-08 reveals extreme environmental adaptation to alpine acid mine drainage.</title>
        <authorList>
            <person name="Yan L."/>
            <person name="Ni Y."/>
        </authorList>
    </citation>
    <scope>NUCLEOTIDE SEQUENCE [LARGE SCALE GENOMIC DNA]</scope>
    <source>
        <strain evidence="5 9">XJFY6S-08</strain>
    </source>
</reference>
<dbReference type="RefSeq" id="WP_014029818.1">
    <property type="nucleotide sequence ID" value="NZ_CCCS020000057.1"/>
</dbReference>
<evidence type="ECO:0000313" key="5">
    <source>
        <dbReference type="EMBL" id="QQD73462.1"/>
    </source>
</evidence>
<dbReference type="PANTHER" id="PTHR42949">
    <property type="entry name" value="ANAEROBIC GLYCEROL-3-PHOSPHATE DEHYDROGENASE SUBUNIT B"/>
    <property type="match status" value="1"/>
</dbReference>
<evidence type="ECO:0000313" key="9">
    <source>
        <dbReference type="Proteomes" id="UP000595420"/>
    </source>
</evidence>
<dbReference type="EMBL" id="LT841305">
    <property type="protein sequence ID" value="SMH65571.1"/>
    <property type="molecule type" value="Genomic_DNA"/>
</dbReference>
<evidence type="ECO:0000313" key="7">
    <source>
        <dbReference type="Proteomes" id="UP000093129"/>
    </source>
</evidence>
<dbReference type="Gene3D" id="3.50.50.60">
    <property type="entry name" value="FAD/NAD(P)-binding domain"/>
    <property type="match status" value="2"/>
</dbReference>
<dbReference type="Pfam" id="PF07992">
    <property type="entry name" value="Pyr_redox_2"/>
    <property type="match status" value="2"/>
</dbReference>
<evidence type="ECO:0000256" key="1">
    <source>
        <dbReference type="ARBA" id="ARBA00023002"/>
    </source>
</evidence>
<evidence type="ECO:0000259" key="2">
    <source>
        <dbReference type="Pfam" id="PF07992"/>
    </source>
</evidence>
<evidence type="ECO:0000313" key="8">
    <source>
        <dbReference type="Proteomes" id="UP000193925"/>
    </source>
</evidence>
<dbReference type="SUPFAM" id="SSF51971">
    <property type="entry name" value="Nucleotide-binding domain"/>
    <property type="match status" value="1"/>
</dbReference>
<reference evidence="3" key="1">
    <citation type="submission" date="2014-03" db="EMBL/GenBank/DDBJ databases">
        <authorList>
            <person name="Genoscope - CEA"/>
        </authorList>
    </citation>
    <scope>NUCLEOTIDE SEQUENCE [LARGE SCALE GENOMIC DNA]</scope>
    <source>
        <strain evidence="3">CF27</strain>
    </source>
</reference>
<reference evidence="4 7" key="3">
    <citation type="submission" date="2016-07" db="EMBL/GenBank/DDBJ databases">
        <title>Draft genome of a psychrotolerant acidophile Acidithiobacillus ferrivorans strain YL15.</title>
        <authorList>
            <person name="Peng T."/>
            <person name="Ma L."/>
            <person name="Nan M."/>
            <person name="An N."/>
            <person name="Wang M."/>
            <person name="Qiu G."/>
            <person name="Zeng W."/>
        </authorList>
    </citation>
    <scope>NUCLEOTIDE SEQUENCE [LARGE SCALE GENOMIC DNA]</scope>
    <source>
        <strain evidence="4 7">YL15</strain>
    </source>
</reference>
<organism evidence="3">
    <name type="scientific">Acidithiobacillus ferrivorans</name>
    <dbReference type="NCBI Taxonomy" id="160808"/>
    <lineage>
        <taxon>Bacteria</taxon>
        <taxon>Pseudomonadati</taxon>
        <taxon>Pseudomonadota</taxon>
        <taxon>Acidithiobacillia</taxon>
        <taxon>Acidithiobacillales</taxon>
        <taxon>Acidithiobacillaceae</taxon>
        <taxon>Acidithiobacillus</taxon>
    </lineage>
</organism>
<accession>A0A060UUF5</accession>
<feature type="domain" description="FAD/NAD(P)-binding" evidence="2">
    <location>
        <begin position="6"/>
        <end position="119"/>
    </location>
</feature>
<dbReference type="PRINTS" id="PR00368">
    <property type="entry name" value="FADPNR"/>
</dbReference>
<feature type="domain" description="FAD/NAD(P)-binding" evidence="2">
    <location>
        <begin position="234"/>
        <end position="332"/>
    </location>
</feature>
<dbReference type="PANTHER" id="PTHR42949:SF3">
    <property type="entry name" value="ANAEROBIC GLYCEROL-3-PHOSPHATE DEHYDROGENASE SUBUNIT B"/>
    <property type="match status" value="1"/>
</dbReference>
<keyword evidence="1" id="KW-0560">Oxidoreductase</keyword>